<dbReference type="InterPro" id="IPR017850">
    <property type="entry name" value="Alkaline_phosphatase_core_sf"/>
</dbReference>
<dbReference type="GO" id="GO:0008484">
    <property type="term" value="F:sulfuric ester hydrolase activity"/>
    <property type="evidence" value="ECO:0007669"/>
    <property type="project" value="InterPro"/>
</dbReference>
<dbReference type="AlphaFoldDB" id="A0A812I7Z1"/>
<proteinExistence type="predicted"/>
<dbReference type="InterPro" id="IPR047115">
    <property type="entry name" value="ARSB"/>
</dbReference>
<keyword evidence="2" id="KW-0106">Calcium</keyword>
<organism evidence="4 5">
    <name type="scientific">Symbiodinium natans</name>
    <dbReference type="NCBI Taxonomy" id="878477"/>
    <lineage>
        <taxon>Eukaryota</taxon>
        <taxon>Sar</taxon>
        <taxon>Alveolata</taxon>
        <taxon>Dinophyceae</taxon>
        <taxon>Suessiales</taxon>
        <taxon>Symbiodiniaceae</taxon>
        <taxon>Symbiodinium</taxon>
    </lineage>
</organism>
<dbReference type="PANTHER" id="PTHR10342:SF274">
    <property type="entry name" value="ARYLSULFATASE B"/>
    <property type="match status" value="1"/>
</dbReference>
<dbReference type="GO" id="GO:0046872">
    <property type="term" value="F:metal ion binding"/>
    <property type="evidence" value="ECO:0007669"/>
    <property type="project" value="UniProtKB-KW"/>
</dbReference>
<evidence type="ECO:0000313" key="4">
    <source>
        <dbReference type="EMBL" id="CAE7028312.1"/>
    </source>
</evidence>
<dbReference type="Proteomes" id="UP000604046">
    <property type="component" value="Unassembled WGS sequence"/>
</dbReference>
<evidence type="ECO:0000256" key="1">
    <source>
        <dbReference type="ARBA" id="ARBA00022723"/>
    </source>
</evidence>
<keyword evidence="5" id="KW-1185">Reference proteome</keyword>
<gene>
    <name evidence="4" type="primary">Arsi</name>
    <name evidence="4" type="ORF">SNAT2548_LOCUS3406</name>
</gene>
<dbReference type="SUPFAM" id="SSF53649">
    <property type="entry name" value="Alkaline phosphatase-like"/>
    <property type="match status" value="1"/>
</dbReference>
<protein>
    <submittedName>
        <fullName evidence="4">Arsi protein</fullName>
    </submittedName>
</protein>
<keyword evidence="1" id="KW-0479">Metal-binding</keyword>
<dbReference type="Gene3D" id="3.40.720.10">
    <property type="entry name" value="Alkaline Phosphatase, subunit A"/>
    <property type="match status" value="1"/>
</dbReference>
<keyword evidence="3" id="KW-0325">Glycoprotein</keyword>
<evidence type="ECO:0000256" key="2">
    <source>
        <dbReference type="ARBA" id="ARBA00022837"/>
    </source>
</evidence>
<dbReference type="EMBL" id="CAJNDS010000207">
    <property type="protein sequence ID" value="CAE7028312.1"/>
    <property type="molecule type" value="Genomic_DNA"/>
</dbReference>
<dbReference type="OrthoDB" id="103349at2759"/>
<dbReference type="Gene3D" id="3.30.1120.10">
    <property type="match status" value="1"/>
</dbReference>
<accession>A0A812I7Z1</accession>
<name>A0A812I7Z1_9DINO</name>
<reference evidence="4" key="1">
    <citation type="submission" date="2021-02" db="EMBL/GenBank/DDBJ databases">
        <authorList>
            <person name="Dougan E. K."/>
            <person name="Rhodes N."/>
            <person name="Thang M."/>
            <person name="Chan C."/>
        </authorList>
    </citation>
    <scope>NUCLEOTIDE SEQUENCE</scope>
</reference>
<dbReference type="PANTHER" id="PTHR10342">
    <property type="entry name" value="ARYLSULFATASE"/>
    <property type="match status" value="1"/>
</dbReference>
<sequence>MGHGSATALDRTIGEIARSMEETFAGDNWVMVVTSDSGGAASRRNSGGSNWPLRGNQGEVWEGGMRTQALVTGNQPELIKAVTKGRMYSNGFMHLVDWHATILQLAHTSPASRAPPNDLDGESLWNSLMQDAPSPRSEFISNVSGRGAAIRFGDYKLVLAPSGGRNPFTGEVQGLRWPVRSIDNVEYLATYDGQAAGPGWVLPKRWKLFNIRTDPTEEEDLAGLFKEEVAKLSARYEAALQGRKSFGSSMLRCPDGCDAVLAKAAEVMRKHSDNIALNKCPLQEAAYPFWEEAVNRAAKPFSPRYE</sequence>
<evidence type="ECO:0000313" key="5">
    <source>
        <dbReference type="Proteomes" id="UP000604046"/>
    </source>
</evidence>
<comment type="caution">
    <text evidence="4">The sequence shown here is derived from an EMBL/GenBank/DDBJ whole genome shotgun (WGS) entry which is preliminary data.</text>
</comment>
<evidence type="ECO:0000256" key="3">
    <source>
        <dbReference type="ARBA" id="ARBA00023180"/>
    </source>
</evidence>